<sequence>MQQPSLVDLAQDAPVFRDSNIGFKERDCSEQQPSRPSFRDLLQSRTLKDMVNQAMVVKRWKEHGMNQDQQALDVISDARVHSENVNSMKPGLIRFESQLHSKMPSIEESCRQALEKAPSLRTPLEVQGIQAWMLTSGFKETKELQSFSQEELEKLCSFVTLAQYPIHHTLYRQGDAIDAFYFVFSGIVQLQVKQTTASGAVTVIVGESSKYEILGECGIATEASRNETAIVKTLCELVKVPRDAYLELIASQKDFSLKEASMTQKKQDVDLLGPSYYHILNILAIPRDLRDKSSVNTLTSYLQTLRFFRPLLTSFVRELCDIVDVLRVDSGCTVFAEGDTGDLFYVILNGSVDILVNAKDMRGQVQQNKLVNLTEGSHFGELALITGNGIRSATVITRENCVFLTISEKDYNATLRRMQNEEWRGRVDVLQRIPRLQTEAWTPELLREISYVSLDKRLRVGTVLFRQDELAQHIYFIVRGEMTIEKEITDPFTLEKRVMTVARLRKYHIIGEDAATGTHFNMPTYRQFTATASTPVQIFVLSKYDVYHRLSRVVRESLQALSHETRDEIMYVDRLYKTDKWRAYKENTLAKHGASKAYPSVHRHTTGTELVDCNDFLLVPHDRDGTRLNGSFVRDHVTRCNPEAASSPRRQRELECAIRKDEKQQLEVLNEGNPMTYLPHSFKKIPTLLMNENFVFSQPLTLASVSVADRKRHAKEDSVRTAGEVEQVKPASPTDIPRTGVTIKDSTDLALYLRDLETGAGFYLTSLDRIAYHHETKAYKIGRNKMVLISNDSQLREQQQFLYNQLSRVIRHEDVSAEEIRTRQNVLCKQTSTASQTNSHLGALEPLHPRPNEDVSLENATDESIVPLVVVATVIVSSQDAQTATGTTRWLCIHPNLSSELETIQSAYLSRYRRYADALICVLPINRWIRWDEMYRYCVQMESKFARKTSLRCRKKTLMSRMIPTENHSSLEPHAIRQVHKPPHPTESADLHSLICRQLGVDVTQVSSRSEISTARPHVSLGQKIDALQEYLKSNRPQTTSRVTLRSLQQMKKFGAILKTRIARVAPVEEKNALY</sequence>
<dbReference type="PRINTS" id="PR00103">
    <property type="entry name" value="CAMPKINASE"/>
</dbReference>
<gene>
    <name evidence="2" type="ORF">BN9_080550</name>
</gene>
<dbReference type="PROSITE" id="PS50042">
    <property type="entry name" value="CNMP_BINDING_3"/>
    <property type="match status" value="3"/>
</dbReference>
<dbReference type="EMBL" id="CAIX01000151">
    <property type="protein sequence ID" value="CCI47086.1"/>
    <property type="molecule type" value="Genomic_DNA"/>
</dbReference>
<dbReference type="STRING" id="65357.A0A024GL68"/>
<keyword evidence="3" id="KW-1185">Reference proteome</keyword>
<dbReference type="InterPro" id="IPR018490">
    <property type="entry name" value="cNMP-bd_dom_sf"/>
</dbReference>
<dbReference type="CDD" id="cd00038">
    <property type="entry name" value="CAP_ED"/>
    <property type="match status" value="3"/>
</dbReference>
<dbReference type="SMART" id="SM00100">
    <property type="entry name" value="cNMP"/>
    <property type="match status" value="3"/>
</dbReference>
<dbReference type="OrthoDB" id="417078at2759"/>
<dbReference type="Proteomes" id="UP000053237">
    <property type="component" value="Unassembled WGS sequence"/>
</dbReference>
<dbReference type="InterPro" id="IPR018488">
    <property type="entry name" value="cNMP-bd_CS"/>
</dbReference>
<organism evidence="2 3">
    <name type="scientific">Albugo candida</name>
    <dbReference type="NCBI Taxonomy" id="65357"/>
    <lineage>
        <taxon>Eukaryota</taxon>
        <taxon>Sar</taxon>
        <taxon>Stramenopiles</taxon>
        <taxon>Oomycota</taxon>
        <taxon>Peronosporomycetes</taxon>
        <taxon>Albuginales</taxon>
        <taxon>Albuginaceae</taxon>
        <taxon>Albugo</taxon>
    </lineage>
</organism>
<feature type="domain" description="Cyclic nucleotide-binding" evidence="1">
    <location>
        <begin position="307"/>
        <end position="432"/>
    </location>
</feature>
<accession>A0A024GL68</accession>
<feature type="domain" description="Cyclic nucleotide-binding" evidence="1">
    <location>
        <begin position="446"/>
        <end position="543"/>
    </location>
</feature>
<comment type="caution">
    <text evidence="2">The sequence shown here is derived from an EMBL/GenBank/DDBJ whole genome shotgun (WGS) entry which is preliminary data.</text>
</comment>
<dbReference type="PROSITE" id="PS00889">
    <property type="entry name" value="CNMP_BINDING_2"/>
    <property type="match status" value="1"/>
</dbReference>
<dbReference type="InterPro" id="IPR014710">
    <property type="entry name" value="RmlC-like_jellyroll"/>
</dbReference>
<evidence type="ECO:0000313" key="2">
    <source>
        <dbReference type="EMBL" id="CCI47086.1"/>
    </source>
</evidence>
<proteinExistence type="predicted"/>
<protein>
    <recommendedName>
        <fullName evidence="1">Cyclic nucleotide-binding domain-containing protein</fullName>
    </recommendedName>
</protein>
<dbReference type="PANTHER" id="PTHR23011">
    <property type="entry name" value="CYCLIC NUCLEOTIDE-BINDING DOMAIN CONTAINING PROTEIN"/>
    <property type="match status" value="1"/>
</dbReference>
<evidence type="ECO:0000259" key="1">
    <source>
        <dbReference type="PROSITE" id="PS50042"/>
    </source>
</evidence>
<reference evidence="2 3" key="1">
    <citation type="submission" date="2012-05" db="EMBL/GenBank/DDBJ databases">
        <title>Recombination and specialization in a pathogen metapopulation.</title>
        <authorList>
            <person name="Gardiner A."/>
            <person name="Kemen E."/>
            <person name="Schultz-Larsen T."/>
            <person name="MacLean D."/>
            <person name="Van Oosterhout C."/>
            <person name="Jones J.D.G."/>
        </authorList>
    </citation>
    <scope>NUCLEOTIDE SEQUENCE [LARGE SCALE GENOMIC DNA]</scope>
    <source>
        <strain evidence="2 3">Ac Nc2</strain>
    </source>
</reference>
<dbReference type="AlphaFoldDB" id="A0A024GL68"/>
<dbReference type="SUPFAM" id="SSF51206">
    <property type="entry name" value="cAMP-binding domain-like"/>
    <property type="match status" value="3"/>
</dbReference>
<dbReference type="Gene3D" id="2.60.120.10">
    <property type="entry name" value="Jelly Rolls"/>
    <property type="match status" value="3"/>
</dbReference>
<dbReference type="InParanoid" id="A0A024GL68"/>
<dbReference type="InterPro" id="IPR000595">
    <property type="entry name" value="cNMP-bd_dom"/>
</dbReference>
<evidence type="ECO:0000313" key="3">
    <source>
        <dbReference type="Proteomes" id="UP000053237"/>
    </source>
</evidence>
<dbReference type="Pfam" id="PF00027">
    <property type="entry name" value="cNMP_binding"/>
    <property type="match status" value="3"/>
</dbReference>
<name>A0A024GL68_9STRA</name>
<feature type="domain" description="Cyclic nucleotide-binding" evidence="1">
    <location>
        <begin position="143"/>
        <end position="249"/>
    </location>
</feature>
<dbReference type="PANTHER" id="PTHR23011:SF28">
    <property type="entry name" value="CYCLIC NUCLEOTIDE-BINDING DOMAIN CONTAINING PROTEIN"/>
    <property type="match status" value="1"/>
</dbReference>